<gene>
    <name evidence="1" type="ORF">H6H00_11760</name>
</gene>
<dbReference type="GO" id="GO:0005506">
    <property type="term" value="F:iron ion binding"/>
    <property type="evidence" value="ECO:0007669"/>
    <property type="project" value="UniProtKB-ARBA"/>
</dbReference>
<dbReference type="Gene3D" id="2.60.120.620">
    <property type="entry name" value="q2cbj1_9rhob like domain"/>
    <property type="match status" value="1"/>
</dbReference>
<dbReference type="KEGG" id="ppel:H6H00_11760"/>
<dbReference type="EMBL" id="CP060131">
    <property type="protein sequence ID" value="QNG54497.1"/>
    <property type="molecule type" value="Genomic_DNA"/>
</dbReference>
<dbReference type="GO" id="GO:0016706">
    <property type="term" value="F:2-oxoglutarate-dependent dioxygenase activity"/>
    <property type="evidence" value="ECO:0007669"/>
    <property type="project" value="UniProtKB-ARBA"/>
</dbReference>
<protein>
    <submittedName>
        <fullName evidence="1">Phytanoyl-CoA dioxygenase family protein</fullName>
    </submittedName>
</protein>
<sequence length="190" mass="19847">MTALDTDGYLLLPDLLDAAALDGVRAAMADALDRAGPRGPGGTLHVDDLRGPAVEAVWTAPRLVAAVEHVLGPEPVRGALHVRAPHPGFGAQALHADFGGPPPQQPQVAVAVVALVDVAEDGGATRVVPGTHVWKRGAPGDTVDRGWPGERRIALTAGSAVVLNGHLWHSGTRNRSTVRRDALQVTWRRG</sequence>
<reference evidence="1 2" key="1">
    <citation type="submission" date="2020-08" db="EMBL/GenBank/DDBJ databases">
        <authorList>
            <person name="Mo P."/>
        </authorList>
    </citation>
    <scope>NUCLEOTIDE SEQUENCE [LARGE SCALE GENOMIC DNA]</scope>
    <source>
        <strain evidence="1 2">CGMCC 4.1532</strain>
    </source>
</reference>
<dbReference type="InterPro" id="IPR008775">
    <property type="entry name" value="Phytyl_CoA_dOase-like"/>
</dbReference>
<dbReference type="SUPFAM" id="SSF51197">
    <property type="entry name" value="Clavaminate synthase-like"/>
    <property type="match status" value="1"/>
</dbReference>
<dbReference type="PANTHER" id="PTHR20883:SF48">
    <property type="entry name" value="ECTOINE DIOXYGENASE"/>
    <property type="match status" value="1"/>
</dbReference>
<organism evidence="1 2">
    <name type="scientific">Pseudonocardia petroleophila</name>
    <dbReference type="NCBI Taxonomy" id="37331"/>
    <lineage>
        <taxon>Bacteria</taxon>
        <taxon>Bacillati</taxon>
        <taxon>Actinomycetota</taxon>
        <taxon>Actinomycetes</taxon>
        <taxon>Pseudonocardiales</taxon>
        <taxon>Pseudonocardiaceae</taxon>
        <taxon>Pseudonocardia</taxon>
    </lineage>
</organism>
<evidence type="ECO:0000313" key="2">
    <source>
        <dbReference type="Proteomes" id="UP000515728"/>
    </source>
</evidence>
<proteinExistence type="predicted"/>
<keyword evidence="1" id="KW-0560">Oxidoreductase</keyword>
<accession>A0A7G7MNY6</accession>
<keyword evidence="1" id="KW-0223">Dioxygenase</keyword>
<dbReference type="RefSeq" id="WP_185721314.1">
    <property type="nucleotide sequence ID" value="NZ_BAAAWI010000001.1"/>
</dbReference>
<dbReference type="AlphaFoldDB" id="A0A7G7MNY6"/>
<dbReference type="Pfam" id="PF05721">
    <property type="entry name" value="PhyH"/>
    <property type="match status" value="1"/>
</dbReference>
<keyword evidence="2" id="KW-1185">Reference proteome</keyword>
<evidence type="ECO:0000313" key="1">
    <source>
        <dbReference type="EMBL" id="QNG54497.1"/>
    </source>
</evidence>
<dbReference type="PANTHER" id="PTHR20883">
    <property type="entry name" value="PHYTANOYL-COA DIOXYGENASE DOMAIN CONTAINING 1"/>
    <property type="match status" value="1"/>
</dbReference>
<dbReference type="Proteomes" id="UP000515728">
    <property type="component" value="Chromosome"/>
</dbReference>
<name>A0A7G7MNY6_9PSEU</name>